<dbReference type="STRING" id="717774.Marme_1693"/>
<reference evidence="3 4" key="1">
    <citation type="journal article" date="2012" name="Stand. Genomic Sci.">
        <title>Complete genome sequence of the melanogenic marine bacterium Marinomonas mediterranea type strain (MMB-1(T)).</title>
        <authorList>
            <person name="Lucas-Elio P."/>
            <person name="Goodwin L."/>
            <person name="Woyke T."/>
            <person name="Pitluck S."/>
            <person name="Nolan M."/>
            <person name="Kyrpides N.C."/>
            <person name="Detter J.C."/>
            <person name="Copeland A."/>
            <person name="Teshima H."/>
            <person name="Bruce D."/>
            <person name="Detter C."/>
            <person name="Tapia R."/>
            <person name="Han S."/>
            <person name="Land M.L."/>
            <person name="Ivanova N."/>
            <person name="Mikhailova N."/>
            <person name="Johnston A.W."/>
            <person name="Sanchez-Amat A."/>
        </authorList>
    </citation>
    <scope>NUCLEOTIDE SEQUENCE [LARGE SCALE GENOMIC DNA]</scope>
    <source>
        <strain evidence="4">ATCC 700492 / JCM 21426 / NBRC 103028 / MMB-1</strain>
    </source>
</reference>
<evidence type="ECO:0000313" key="4">
    <source>
        <dbReference type="Proteomes" id="UP000001062"/>
    </source>
</evidence>
<keyword evidence="1" id="KW-0732">Signal</keyword>
<dbReference type="PATRIC" id="fig|717774.3.peg.1752"/>
<dbReference type="eggNOG" id="COG3184">
    <property type="taxonomic scope" value="Bacteria"/>
</dbReference>
<accession>F2K0G6</accession>
<name>F2K0G6_MARM1</name>
<evidence type="ECO:0000256" key="1">
    <source>
        <dbReference type="SAM" id="SignalP"/>
    </source>
</evidence>
<feature type="signal peptide" evidence="1">
    <location>
        <begin position="1"/>
        <end position="23"/>
    </location>
</feature>
<dbReference type="EMBL" id="CP002583">
    <property type="protein sequence ID" value="ADZ90950.1"/>
    <property type="molecule type" value="Genomic_DNA"/>
</dbReference>
<dbReference type="RefSeq" id="WP_013660855.1">
    <property type="nucleotide sequence ID" value="NC_015276.1"/>
</dbReference>
<feature type="chain" id="PRO_5003284550" description="DUF2059 domain-containing protein" evidence="1">
    <location>
        <begin position="24"/>
        <end position="160"/>
    </location>
</feature>
<dbReference type="KEGG" id="mme:Marme_1693"/>
<protein>
    <recommendedName>
        <fullName evidence="2">DUF2059 domain-containing protein</fullName>
    </recommendedName>
</protein>
<dbReference type="Proteomes" id="UP000001062">
    <property type="component" value="Chromosome"/>
</dbReference>
<dbReference type="AlphaFoldDB" id="F2K0G6"/>
<evidence type="ECO:0000313" key="3">
    <source>
        <dbReference type="EMBL" id="ADZ90950.1"/>
    </source>
</evidence>
<keyword evidence="4" id="KW-1185">Reference proteome</keyword>
<proteinExistence type="predicted"/>
<organism evidence="3 4">
    <name type="scientific">Marinomonas mediterranea (strain ATCC 700492 / JCM 21426 / NBRC 103028 / MMB-1)</name>
    <dbReference type="NCBI Taxonomy" id="717774"/>
    <lineage>
        <taxon>Bacteria</taxon>
        <taxon>Pseudomonadati</taxon>
        <taxon>Pseudomonadota</taxon>
        <taxon>Gammaproteobacteria</taxon>
        <taxon>Oceanospirillales</taxon>
        <taxon>Oceanospirillaceae</taxon>
        <taxon>Marinomonas</taxon>
    </lineage>
</organism>
<evidence type="ECO:0000259" key="2">
    <source>
        <dbReference type="Pfam" id="PF09832"/>
    </source>
</evidence>
<dbReference type="InterPro" id="IPR018637">
    <property type="entry name" value="DUF2059"/>
</dbReference>
<feature type="domain" description="DUF2059" evidence="2">
    <location>
        <begin position="89"/>
        <end position="142"/>
    </location>
</feature>
<dbReference type="Pfam" id="PF09832">
    <property type="entry name" value="DUF2059"/>
    <property type="match status" value="1"/>
</dbReference>
<dbReference type="HOGENOM" id="CLU_1659997_0_0_6"/>
<gene>
    <name evidence="3" type="ordered locus">Marme_1693</name>
</gene>
<sequence length="160" mass="18260" precursor="true">MKKTFINTAFVIFTAVNSLHLNAASASKESVEEFFKVIKMEEQMTGGFEAMMPAIDQLSIQLKLNQEEKSELLSIYLDWFENDIDRPKVINELVSIYSQAFSEEEIISITDFYRTPAGMKFTEKSPELMGIAMQIGVKEGQSKQHLLIEKLTPFIEAHDK</sequence>
<dbReference type="OrthoDB" id="191313at2"/>